<dbReference type="EMBL" id="AGCU01037259">
    <property type="status" value="NOT_ANNOTATED_CDS"/>
    <property type="molecule type" value="Genomic_DNA"/>
</dbReference>
<protein>
    <recommendedName>
        <fullName evidence="3">LAD1 protein</fullName>
    </recommendedName>
</protein>
<dbReference type="InterPro" id="IPR017404">
    <property type="entry name" value="Ladinin_1"/>
</dbReference>
<evidence type="ECO:0000313" key="1">
    <source>
        <dbReference type="Ensembl" id="ENSPSIP00000007960.1"/>
    </source>
</evidence>
<organism evidence="1 2">
    <name type="scientific">Pelodiscus sinensis</name>
    <name type="common">Chinese softshell turtle</name>
    <name type="synonym">Trionyx sinensis</name>
    <dbReference type="NCBI Taxonomy" id="13735"/>
    <lineage>
        <taxon>Eukaryota</taxon>
        <taxon>Metazoa</taxon>
        <taxon>Chordata</taxon>
        <taxon>Craniata</taxon>
        <taxon>Vertebrata</taxon>
        <taxon>Euteleostomi</taxon>
        <taxon>Archelosauria</taxon>
        <taxon>Testudinata</taxon>
        <taxon>Testudines</taxon>
        <taxon>Cryptodira</taxon>
        <taxon>Trionychia</taxon>
        <taxon>Trionychidae</taxon>
        <taxon>Pelodiscus</taxon>
    </lineage>
</organism>
<reference evidence="1" key="4">
    <citation type="submission" date="2025-09" db="UniProtKB">
        <authorList>
            <consortium name="Ensembl"/>
        </authorList>
    </citation>
    <scope>IDENTIFICATION</scope>
</reference>
<accession>K7FIV0</accession>
<dbReference type="GeneTree" id="ENSGT00940000174313"/>
<name>K7FIV0_PELSI</name>
<evidence type="ECO:0008006" key="3">
    <source>
        <dbReference type="Google" id="ProtNLM"/>
    </source>
</evidence>
<sequence length="120" mass="13147">TYSSSFKRVSPRTVSFRVSAEGRGSTPPAASMRLPANKIEEKLEKYASAVQVRGARSEVKSSLLRNVPPSSEGVASKRSIFEASKADSVPVRKQESLRLPGLVTSRINLWISRTEEPSQD</sequence>
<reference evidence="2" key="1">
    <citation type="submission" date="2011-10" db="EMBL/GenBank/DDBJ databases">
        <authorList>
            <consortium name="Soft-shell Turtle Genome Consortium"/>
        </authorList>
    </citation>
    <scope>NUCLEOTIDE SEQUENCE [LARGE SCALE GENOMIC DNA]</scope>
    <source>
        <strain evidence="2">Daiwa-1</strain>
    </source>
</reference>
<proteinExistence type="predicted"/>
<dbReference type="Ensembl" id="ENSPSIT00000008002.1">
    <property type="protein sequence ID" value="ENSPSIP00000007960.1"/>
    <property type="gene ID" value="ENSPSIG00000007313.1"/>
</dbReference>
<keyword evidence="2" id="KW-1185">Reference proteome</keyword>
<dbReference type="GO" id="GO:0005198">
    <property type="term" value="F:structural molecule activity"/>
    <property type="evidence" value="ECO:0007669"/>
    <property type="project" value="InterPro"/>
</dbReference>
<evidence type="ECO:0000313" key="2">
    <source>
        <dbReference type="Proteomes" id="UP000007267"/>
    </source>
</evidence>
<dbReference type="PANTHER" id="PTHR12392">
    <property type="entry name" value="LADININ 1"/>
    <property type="match status" value="1"/>
</dbReference>
<dbReference type="AlphaFoldDB" id="K7FIV0"/>
<dbReference type="HOGENOM" id="CLU_122193_0_0_1"/>
<dbReference type="STRING" id="13735.ENSPSIP00000007960"/>
<dbReference type="eggNOG" id="ENOG502S2ZW">
    <property type="taxonomic scope" value="Eukaryota"/>
</dbReference>
<dbReference type="Proteomes" id="UP000007267">
    <property type="component" value="Unassembled WGS sequence"/>
</dbReference>
<reference evidence="2" key="2">
    <citation type="journal article" date="2013" name="Nat. Genet.">
        <title>The draft genomes of soft-shell turtle and green sea turtle yield insights into the development and evolution of the turtle-specific body plan.</title>
        <authorList>
            <person name="Wang Z."/>
            <person name="Pascual-Anaya J."/>
            <person name="Zadissa A."/>
            <person name="Li W."/>
            <person name="Niimura Y."/>
            <person name="Huang Z."/>
            <person name="Li C."/>
            <person name="White S."/>
            <person name="Xiong Z."/>
            <person name="Fang D."/>
            <person name="Wang B."/>
            <person name="Ming Y."/>
            <person name="Chen Y."/>
            <person name="Zheng Y."/>
            <person name="Kuraku S."/>
            <person name="Pignatelli M."/>
            <person name="Herrero J."/>
            <person name="Beal K."/>
            <person name="Nozawa M."/>
            <person name="Li Q."/>
            <person name="Wang J."/>
            <person name="Zhang H."/>
            <person name="Yu L."/>
            <person name="Shigenobu S."/>
            <person name="Wang J."/>
            <person name="Liu J."/>
            <person name="Flicek P."/>
            <person name="Searle S."/>
            <person name="Wang J."/>
            <person name="Kuratani S."/>
            <person name="Yin Y."/>
            <person name="Aken B."/>
            <person name="Zhang G."/>
            <person name="Irie N."/>
        </authorList>
    </citation>
    <scope>NUCLEOTIDE SEQUENCE [LARGE SCALE GENOMIC DNA]</scope>
    <source>
        <strain evidence="2">Daiwa-1</strain>
    </source>
</reference>
<dbReference type="OMA" id="QIEMVMS"/>
<dbReference type="PANTHER" id="PTHR12392:SF0">
    <property type="entry name" value="LADININ-1"/>
    <property type="match status" value="1"/>
</dbReference>
<reference evidence="1" key="3">
    <citation type="submission" date="2025-08" db="UniProtKB">
        <authorList>
            <consortium name="Ensembl"/>
        </authorList>
    </citation>
    <scope>IDENTIFICATION</scope>
</reference>